<keyword evidence="6" id="KW-0496">Mitochondrion</keyword>
<evidence type="ECO:0000256" key="4">
    <source>
        <dbReference type="ARBA" id="ARBA00023004"/>
    </source>
</evidence>
<keyword evidence="3" id="KW-0809">Transit peptide</keyword>
<proteinExistence type="predicted"/>
<feature type="compositionally biased region" description="Acidic residues" evidence="9">
    <location>
        <begin position="297"/>
        <end position="310"/>
    </location>
</feature>
<dbReference type="PANTHER" id="PTHR13184:SF5">
    <property type="entry name" value="METHYLTRANSFERASE-LIKE PROTEIN 17, MITOCHONDRIAL"/>
    <property type="match status" value="1"/>
</dbReference>
<evidence type="ECO:0000313" key="11">
    <source>
        <dbReference type="Proteomes" id="UP001165063"/>
    </source>
</evidence>
<comment type="subcellular location">
    <subcellularLocation>
        <location evidence="1">Mitochondrion</location>
    </subcellularLocation>
</comment>
<evidence type="ECO:0000313" key="10">
    <source>
        <dbReference type="EMBL" id="GMG48940.1"/>
    </source>
</evidence>
<evidence type="ECO:0000256" key="6">
    <source>
        <dbReference type="ARBA" id="ARBA00023128"/>
    </source>
</evidence>
<evidence type="ECO:0000256" key="9">
    <source>
        <dbReference type="SAM" id="MobiDB-lite"/>
    </source>
</evidence>
<dbReference type="EMBL" id="BSXU01004929">
    <property type="protein sequence ID" value="GMG48940.1"/>
    <property type="molecule type" value="Genomic_DNA"/>
</dbReference>
<dbReference type="Pfam" id="PF09243">
    <property type="entry name" value="Rsm22"/>
    <property type="match status" value="1"/>
</dbReference>
<dbReference type="InterPro" id="IPR052571">
    <property type="entry name" value="Mt_RNA_Methyltransferase"/>
</dbReference>
<evidence type="ECO:0000256" key="1">
    <source>
        <dbReference type="ARBA" id="ARBA00004173"/>
    </source>
</evidence>
<dbReference type="AlphaFoldDB" id="A0A9W7DII3"/>
<sequence length="738" mass="84405">MILQSIRLSTRATSQRIRTFQTFSRLNSPGRLTSIRQPISPEQPVSSLEYAYRSEGETFGQLIDEKSNDKISSRVITPEQALEGVDPAYRDEETGELLQGATSREARLHPETLAARVNRKRLIVPDVLCRTINNNMLREYTPKMLKQHAAAHYVQMNETQLHLRTETQIEADASIAATFVQSYATAYQVLDELIRKVGRDKFNPQSVMSYGYGPGTGMIALNDLMGEDFNPEVKDVVVNGTYHMERRAKILLSRQPNEYHPRGKSQEQHPSTPFDPVTLEKSDGTNGVAVPPQESDAQFEESNGVEDDDEYVGRVRTNAIHIKSIIMDKLRPEEKKYDLIIVQNQLLLKEEFFPHQVDENIEKFVKRLAPGGRLVLIERGNPLGSESIARARQVILRPETYGSKVSKIPRPYKSSIIEIKEKEAENFYEKNNLEPLEDDGEIEKELLEAFDIVDPKEAEAEYEHETINLKVIAPCAHHGGCPLQFRKLEYYSFGQIGKKLKFCNFTLKVERPKFLMELKKGARLATKWTNENSGIGKKGMAKAGTGRPGGLDFETVNYSYLIVERSDEDPEKLEKLREQEAEVRPIGFRSDVLDEYPRVLSPPLKKKGFVVADMCGPSGHIEKWVVSKSIGKQEYHDARKLGMGDSWPLGAKSVTLSTKENQFYFDRLEQKAENIRKRKKQLANKANMKIERDYRKALKTEPKDLKESLTKMAAIDVYEFLRKPKERKRLKNDQKYQY</sequence>
<dbReference type="OrthoDB" id="421327at2759"/>
<feature type="compositionally biased region" description="Basic and acidic residues" evidence="9">
    <location>
        <begin position="257"/>
        <end position="267"/>
    </location>
</feature>
<feature type="region of interest" description="Disordered" evidence="9">
    <location>
        <begin position="252"/>
        <end position="310"/>
    </location>
</feature>
<dbReference type="Proteomes" id="UP001165063">
    <property type="component" value="Unassembled WGS sequence"/>
</dbReference>
<keyword evidence="11" id="KW-1185">Reference proteome</keyword>
<evidence type="ECO:0000256" key="2">
    <source>
        <dbReference type="ARBA" id="ARBA00022723"/>
    </source>
</evidence>
<dbReference type="InterPro" id="IPR016522">
    <property type="entry name" value="RSM22_mit_bud"/>
</dbReference>
<protein>
    <submittedName>
        <fullName evidence="10">Unnamed protein product</fullName>
    </submittedName>
</protein>
<organism evidence="10 11">
    <name type="scientific">Ambrosiozyma monospora</name>
    <name type="common">Yeast</name>
    <name type="synonym">Endomycopsis monosporus</name>
    <dbReference type="NCBI Taxonomy" id="43982"/>
    <lineage>
        <taxon>Eukaryota</taxon>
        <taxon>Fungi</taxon>
        <taxon>Dikarya</taxon>
        <taxon>Ascomycota</taxon>
        <taxon>Saccharomycotina</taxon>
        <taxon>Pichiomycetes</taxon>
        <taxon>Pichiales</taxon>
        <taxon>Pichiaceae</taxon>
        <taxon>Ambrosiozyma</taxon>
    </lineage>
</organism>
<dbReference type="InterPro" id="IPR015324">
    <property type="entry name" value="Ribosomal_Rsm22-like"/>
</dbReference>
<dbReference type="GO" id="GO:0008168">
    <property type="term" value="F:methyltransferase activity"/>
    <property type="evidence" value="ECO:0007669"/>
    <property type="project" value="InterPro"/>
</dbReference>
<keyword evidence="5" id="KW-0411">Iron-sulfur</keyword>
<reference evidence="10" key="1">
    <citation type="submission" date="2023-04" db="EMBL/GenBank/DDBJ databases">
        <title>Ambrosiozyma monospora NBRC 1965.</title>
        <authorList>
            <person name="Ichikawa N."/>
            <person name="Sato H."/>
            <person name="Tonouchi N."/>
        </authorList>
    </citation>
    <scope>NUCLEOTIDE SEQUENCE</scope>
    <source>
        <strain evidence="10">NBRC 1965</strain>
    </source>
</reference>
<dbReference type="GO" id="GO:0003735">
    <property type="term" value="F:structural constituent of ribosome"/>
    <property type="evidence" value="ECO:0007669"/>
    <property type="project" value="TreeGrafter"/>
</dbReference>
<gene>
    <name evidence="10" type="ORF">Amon01_000705900</name>
</gene>
<dbReference type="PIRSF" id="PIRSF007797">
    <property type="entry name" value="RSM22"/>
    <property type="match status" value="1"/>
</dbReference>
<keyword evidence="4" id="KW-0408">Iron</keyword>
<evidence type="ECO:0000256" key="7">
    <source>
        <dbReference type="ARBA" id="ARBA00045681"/>
    </source>
</evidence>
<evidence type="ECO:0000256" key="5">
    <source>
        <dbReference type="ARBA" id="ARBA00023014"/>
    </source>
</evidence>
<evidence type="ECO:0000256" key="8">
    <source>
        <dbReference type="SAM" id="Coils"/>
    </source>
</evidence>
<dbReference type="GO" id="GO:0006412">
    <property type="term" value="P:translation"/>
    <property type="evidence" value="ECO:0007669"/>
    <property type="project" value="InterPro"/>
</dbReference>
<dbReference type="GO" id="GO:0046872">
    <property type="term" value="F:metal ion binding"/>
    <property type="evidence" value="ECO:0007669"/>
    <property type="project" value="UniProtKB-KW"/>
</dbReference>
<name>A0A9W7DII3_AMBMO</name>
<dbReference type="GO" id="GO:0005763">
    <property type="term" value="C:mitochondrial small ribosomal subunit"/>
    <property type="evidence" value="ECO:0007669"/>
    <property type="project" value="TreeGrafter"/>
</dbReference>
<evidence type="ECO:0000256" key="3">
    <source>
        <dbReference type="ARBA" id="ARBA00022946"/>
    </source>
</evidence>
<dbReference type="GO" id="GO:0051536">
    <property type="term" value="F:iron-sulfur cluster binding"/>
    <property type="evidence" value="ECO:0007669"/>
    <property type="project" value="UniProtKB-KW"/>
</dbReference>
<dbReference type="PANTHER" id="PTHR13184">
    <property type="entry name" value="37S RIBOSOMAL PROTEIN S22"/>
    <property type="match status" value="1"/>
</dbReference>
<accession>A0A9W7DII3</accession>
<comment type="caution">
    <text evidence="10">The sequence shown here is derived from an EMBL/GenBank/DDBJ whole genome shotgun (WGS) entry which is preliminary data.</text>
</comment>
<feature type="coiled-coil region" evidence="8">
    <location>
        <begin position="665"/>
        <end position="692"/>
    </location>
</feature>
<keyword evidence="2" id="KW-0479">Metal-binding</keyword>
<keyword evidence="8" id="KW-0175">Coiled coil</keyword>
<comment type="function">
    <text evidence="7">Mitochondrial ribosome (mitoribosome) assembly factor. Binds at the interface of the head and body domains of the mitochondrial small ribosomal subunit (mt-SSU), occluding the mRNA channel and preventing compaction of the head domain towards the body. Probable inactive methyltransferase: retains the characteristic folding and ability to bind S-adenosyl-L-methionine, but it probably lost its methyltransferase activity.</text>
</comment>